<name>A0A2A4T827_9DELT</name>
<dbReference type="NCBIfam" id="TIGR01726">
    <property type="entry name" value="HEQRo_perm_3TM"/>
    <property type="match status" value="1"/>
</dbReference>
<evidence type="ECO:0000313" key="11">
    <source>
        <dbReference type="Proteomes" id="UP000218113"/>
    </source>
</evidence>
<dbReference type="InterPro" id="IPR035906">
    <property type="entry name" value="MetI-like_sf"/>
</dbReference>
<proteinExistence type="inferred from homology"/>
<evidence type="ECO:0000256" key="3">
    <source>
        <dbReference type="ARBA" id="ARBA00022475"/>
    </source>
</evidence>
<dbReference type="Proteomes" id="UP000218113">
    <property type="component" value="Unassembled WGS sequence"/>
</dbReference>
<protein>
    <submittedName>
        <fullName evidence="10">Amino acid ABC transporter permease</fullName>
    </submittedName>
</protein>
<feature type="transmembrane region" description="Helical" evidence="7">
    <location>
        <begin position="187"/>
        <end position="207"/>
    </location>
</feature>
<keyword evidence="6 7" id="KW-0472">Membrane</keyword>
<dbReference type="CDD" id="cd06261">
    <property type="entry name" value="TM_PBP2"/>
    <property type="match status" value="1"/>
</dbReference>
<dbReference type="PANTHER" id="PTHR30614">
    <property type="entry name" value="MEMBRANE COMPONENT OF AMINO ACID ABC TRANSPORTER"/>
    <property type="match status" value="1"/>
</dbReference>
<dbReference type="InterPro" id="IPR010065">
    <property type="entry name" value="AA_ABC_transptr_permease_3TM"/>
</dbReference>
<dbReference type="GO" id="GO:0043190">
    <property type="term" value="C:ATP-binding cassette (ABC) transporter complex"/>
    <property type="evidence" value="ECO:0007669"/>
    <property type="project" value="InterPro"/>
</dbReference>
<dbReference type="Pfam" id="PF00528">
    <property type="entry name" value="BPD_transp_1"/>
    <property type="match status" value="1"/>
</dbReference>
<dbReference type="GO" id="GO:0022857">
    <property type="term" value="F:transmembrane transporter activity"/>
    <property type="evidence" value="ECO:0007669"/>
    <property type="project" value="InterPro"/>
</dbReference>
<comment type="subcellular location">
    <subcellularLocation>
        <location evidence="1 7">Cell membrane</location>
        <topology evidence="1 7">Multi-pass membrane protein</topology>
    </subcellularLocation>
</comment>
<comment type="similarity">
    <text evidence="7">Belongs to the binding-protein-dependent transport system permease family.</text>
</comment>
<evidence type="ECO:0000256" key="7">
    <source>
        <dbReference type="RuleBase" id="RU363032"/>
    </source>
</evidence>
<dbReference type="InterPro" id="IPR043429">
    <property type="entry name" value="ArtM/GltK/GlnP/TcyL/YhdX-like"/>
</dbReference>
<keyword evidence="2 7" id="KW-0813">Transport</keyword>
<feature type="transmembrane region" description="Helical" evidence="7">
    <location>
        <begin position="20"/>
        <end position="44"/>
    </location>
</feature>
<evidence type="ECO:0000256" key="6">
    <source>
        <dbReference type="ARBA" id="ARBA00023136"/>
    </source>
</evidence>
<dbReference type="AlphaFoldDB" id="A0A2A4T827"/>
<evidence type="ECO:0000256" key="5">
    <source>
        <dbReference type="ARBA" id="ARBA00022989"/>
    </source>
</evidence>
<dbReference type="PROSITE" id="PS50928">
    <property type="entry name" value="ABC_TM1"/>
    <property type="match status" value="1"/>
</dbReference>
<evidence type="ECO:0000256" key="4">
    <source>
        <dbReference type="ARBA" id="ARBA00022692"/>
    </source>
</evidence>
<dbReference type="PANTHER" id="PTHR30614:SF34">
    <property type="entry name" value="BLR6398 PROTEIN"/>
    <property type="match status" value="1"/>
</dbReference>
<gene>
    <name evidence="10" type="ORF">COB67_04335</name>
</gene>
<comment type="caution">
    <text evidence="10">The sequence shown here is derived from an EMBL/GenBank/DDBJ whole genome shotgun (WGS) entry which is preliminary data.</text>
</comment>
<evidence type="ECO:0000313" key="10">
    <source>
        <dbReference type="EMBL" id="PCI29295.1"/>
    </source>
</evidence>
<keyword evidence="4 7" id="KW-0812">Transmembrane</keyword>
<dbReference type="EMBL" id="NVSR01000016">
    <property type="protein sequence ID" value="PCI29295.1"/>
    <property type="molecule type" value="Genomic_DNA"/>
</dbReference>
<accession>A0A2A4T827</accession>
<evidence type="ECO:0000256" key="8">
    <source>
        <dbReference type="SAM" id="MobiDB-lite"/>
    </source>
</evidence>
<evidence type="ECO:0000259" key="9">
    <source>
        <dbReference type="PROSITE" id="PS50928"/>
    </source>
</evidence>
<organism evidence="10 11">
    <name type="scientific">SAR324 cluster bacterium</name>
    <dbReference type="NCBI Taxonomy" id="2024889"/>
    <lineage>
        <taxon>Bacteria</taxon>
        <taxon>Deltaproteobacteria</taxon>
        <taxon>SAR324 cluster</taxon>
    </lineage>
</organism>
<dbReference type="SUPFAM" id="SSF161098">
    <property type="entry name" value="MetI-like"/>
    <property type="match status" value="1"/>
</dbReference>
<evidence type="ECO:0000256" key="1">
    <source>
        <dbReference type="ARBA" id="ARBA00004651"/>
    </source>
</evidence>
<feature type="transmembrane region" description="Helical" evidence="7">
    <location>
        <begin position="51"/>
        <end position="79"/>
    </location>
</feature>
<dbReference type="GO" id="GO:0006865">
    <property type="term" value="P:amino acid transport"/>
    <property type="evidence" value="ECO:0007669"/>
    <property type="project" value="TreeGrafter"/>
</dbReference>
<evidence type="ECO:0000256" key="2">
    <source>
        <dbReference type="ARBA" id="ARBA00022448"/>
    </source>
</evidence>
<dbReference type="Gene3D" id="1.10.3720.10">
    <property type="entry name" value="MetI-like"/>
    <property type="match status" value="1"/>
</dbReference>
<reference evidence="11" key="1">
    <citation type="submission" date="2017-08" db="EMBL/GenBank/DDBJ databases">
        <title>A dynamic microbial community with high functional redundancy inhabits the cold, oxic subseafloor aquifer.</title>
        <authorList>
            <person name="Tully B.J."/>
            <person name="Wheat C.G."/>
            <person name="Glazer B.T."/>
            <person name="Huber J.A."/>
        </authorList>
    </citation>
    <scope>NUCLEOTIDE SEQUENCE [LARGE SCALE GENOMIC DNA]</scope>
</reference>
<dbReference type="InterPro" id="IPR000515">
    <property type="entry name" value="MetI-like"/>
</dbReference>
<keyword evidence="5 7" id="KW-1133">Transmembrane helix</keyword>
<feature type="region of interest" description="Disordered" evidence="8">
    <location>
        <begin position="221"/>
        <end position="240"/>
    </location>
</feature>
<sequence length="240" mass="26485">MWEFYFLKLMNTLPFFLKGVWVTISVSGLSLIAGTIIGFCFGIIRSGKRGFFHILIGLWVDLIRGTPFLIQIFIIFFILPEAGINLDAFPAAVIALSNMSACFICEIVSGGLKAVPEGQKEAAAASGFTKFQQLRYINLPQAMRTILPPLVGQYVLLIKDSSIVSAIGLVDITRVGWLTVQRVPEGLMVFGLVGILYFIICYPLILLSGYLEKRMGNLTPAKKNSAKSMGQKNNLLVEER</sequence>
<keyword evidence="3" id="KW-1003">Cell membrane</keyword>
<feature type="domain" description="ABC transmembrane type-1" evidence="9">
    <location>
        <begin position="20"/>
        <end position="208"/>
    </location>
</feature>